<reference evidence="2" key="1">
    <citation type="submission" date="2019-08" db="EMBL/GenBank/DDBJ databases">
        <authorList>
            <person name="Kucharzyk K."/>
            <person name="Murdoch R.W."/>
            <person name="Higgins S."/>
            <person name="Loffler F."/>
        </authorList>
    </citation>
    <scope>NUCLEOTIDE SEQUENCE</scope>
</reference>
<sequence>MQEDKSQLMNYAMYGGVFLGLFWMLKYLFVMGAGRIPALSILGSFLAIGTPLILFYFLVKYKTAIVNNNMGYWHGVQFGIMLFFFASLLEAVIVFIHITWVDQAFVGKLYENMIETVRMMNLSESMVNSLEDQPLPTTVNYIFSNVILADVFIGTILSLFVVPFARRYTPANRKSSI</sequence>
<evidence type="ECO:0000313" key="2">
    <source>
        <dbReference type="EMBL" id="MPM54311.1"/>
    </source>
</evidence>
<proteinExistence type="predicted"/>
<accession>A0A645APR9</accession>
<dbReference type="InterPro" id="IPR025250">
    <property type="entry name" value="DUF4199"/>
</dbReference>
<comment type="caution">
    <text evidence="2">The sequence shown here is derived from an EMBL/GenBank/DDBJ whole genome shotgun (WGS) entry which is preliminary data.</text>
</comment>
<name>A0A645APR9_9ZZZZ</name>
<feature type="transmembrane region" description="Helical" evidence="1">
    <location>
        <begin position="36"/>
        <end position="59"/>
    </location>
</feature>
<dbReference type="Pfam" id="PF13858">
    <property type="entry name" value="DUF4199"/>
    <property type="match status" value="1"/>
</dbReference>
<gene>
    <name evidence="2" type="ORF">SDC9_101089</name>
</gene>
<keyword evidence="1" id="KW-0812">Transmembrane</keyword>
<keyword evidence="1" id="KW-0472">Membrane</keyword>
<evidence type="ECO:0000256" key="1">
    <source>
        <dbReference type="SAM" id="Phobius"/>
    </source>
</evidence>
<feature type="transmembrane region" description="Helical" evidence="1">
    <location>
        <begin position="80"/>
        <end position="100"/>
    </location>
</feature>
<evidence type="ECO:0008006" key="3">
    <source>
        <dbReference type="Google" id="ProtNLM"/>
    </source>
</evidence>
<dbReference type="AlphaFoldDB" id="A0A645APR9"/>
<organism evidence="2">
    <name type="scientific">bioreactor metagenome</name>
    <dbReference type="NCBI Taxonomy" id="1076179"/>
    <lineage>
        <taxon>unclassified sequences</taxon>
        <taxon>metagenomes</taxon>
        <taxon>ecological metagenomes</taxon>
    </lineage>
</organism>
<protein>
    <recommendedName>
        <fullName evidence="3">DUF4199 domain-containing protein</fullName>
    </recommendedName>
</protein>
<dbReference type="EMBL" id="VSSQ01014742">
    <property type="protein sequence ID" value="MPM54311.1"/>
    <property type="molecule type" value="Genomic_DNA"/>
</dbReference>
<feature type="transmembrane region" description="Helical" evidence="1">
    <location>
        <begin position="142"/>
        <end position="165"/>
    </location>
</feature>
<keyword evidence="1" id="KW-1133">Transmembrane helix</keyword>
<feature type="transmembrane region" description="Helical" evidence="1">
    <location>
        <begin position="12"/>
        <end position="30"/>
    </location>
</feature>